<gene>
    <name evidence="2" type="ORF">KIW84_023365</name>
</gene>
<dbReference type="EMBL" id="JAMSHJ010000002">
    <property type="protein sequence ID" value="KAI5437212.1"/>
    <property type="molecule type" value="Genomic_DNA"/>
</dbReference>
<feature type="compositionally biased region" description="Low complexity" evidence="1">
    <location>
        <begin position="335"/>
        <end position="344"/>
    </location>
</feature>
<evidence type="ECO:0000313" key="3">
    <source>
        <dbReference type="Proteomes" id="UP001058974"/>
    </source>
</evidence>
<proteinExistence type="predicted"/>
<organism evidence="2 3">
    <name type="scientific">Pisum sativum</name>
    <name type="common">Garden pea</name>
    <name type="synonym">Lathyrus oleraceus</name>
    <dbReference type="NCBI Taxonomy" id="3888"/>
    <lineage>
        <taxon>Eukaryota</taxon>
        <taxon>Viridiplantae</taxon>
        <taxon>Streptophyta</taxon>
        <taxon>Embryophyta</taxon>
        <taxon>Tracheophyta</taxon>
        <taxon>Spermatophyta</taxon>
        <taxon>Magnoliopsida</taxon>
        <taxon>eudicotyledons</taxon>
        <taxon>Gunneridae</taxon>
        <taxon>Pentapetalae</taxon>
        <taxon>rosids</taxon>
        <taxon>fabids</taxon>
        <taxon>Fabales</taxon>
        <taxon>Fabaceae</taxon>
        <taxon>Papilionoideae</taxon>
        <taxon>50 kb inversion clade</taxon>
        <taxon>NPAAA clade</taxon>
        <taxon>Hologalegina</taxon>
        <taxon>IRL clade</taxon>
        <taxon>Fabeae</taxon>
        <taxon>Lathyrus</taxon>
    </lineage>
</organism>
<reference evidence="2 3" key="1">
    <citation type="journal article" date="2022" name="Nat. Genet.">
        <title>Improved pea reference genome and pan-genome highlight genomic features and evolutionary characteristics.</title>
        <authorList>
            <person name="Yang T."/>
            <person name="Liu R."/>
            <person name="Luo Y."/>
            <person name="Hu S."/>
            <person name="Wang D."/>
            <person name="Wang C."/>
            <person name="Pandey M.K."/>
            <person name="Ge S."/>
            <person name="Xu Q."/>
            <person name="Li N."/>
            <person name="Li G."/>
            <person name="Huang Y."/>
            <person name="Saxena R.K."/>
            <person name="Ji Y."/>
            <person name="Li M."/>
            <person name="Yan X."/>
            <person name="He Y."/>
            <person name="Liu Y."/>
            <person name="Wang X."/>
            <person name="Xiang C."/>
            <person name="Varshney R.K."/>
            <person name="Ding H."/>
            <person name="Gao S."/>
            <person name="Zong X."/>
        </authorList>
    </citation>
    <scope>NUCLEOTIDE SEQUENCE [LARGE SCALE GENOMIC DNA]</scope>
    <source>
        <strain evidence="2 3">cv. Zhongwan 6</strain>
    </source>
</reference>
<feature type="compositionally biased region" description="Basic residues" evidence="1">
    <location>
        <begin position="1"/>
        <end position="12"/>
    </location>
</feature>
<accession>A0A9D5B6C8</accession>
<feature type="compositionally biased region" description="Basic and acidic residues" evidence="1">
    <location>
        <begin position="200"/>
        <end position="210"/>
    </location>
</feature>
<feature type="region of interest" description="Disordered" evidence="1">
    <location>
        <begin position="186"/>
        <end position="250"/>
    </location>
</feature>
<comment type="caution">
    <text evidence="2">The sequence shown here is derived from an EMBL/GenBank/DDBJ whole genome shotgun (WGS) entry which is preliminary data.</text>
</comment>
<feature type="region of interest" description="Disordered" evidence="1">
    <location>
        <begin position="1"/>
        <end position="69"/>
    </location>
</feature>
<protein>
    <submittedName>
        <fullName evidence="2">Uncharacterized protein</fullName>
    </submittedName>
</protein>
<evidence type="ECO:0000256" key="1">
    <source>
        <dbReference type="SAM" id="MobiDB-lite"/>
    </source>
</evidence>
<dbReference type="Proteomes" id="UP001058974">
    <property type="component" value="Chromosome 2"/>
</dbReference>
<feature type="region of interest" description="Disordered" evidence="1">
    <location>
        <begin position="325"/>
        <end position="372"/>
    </location>
</feature>
<feature type="compositionally biased region" description="Acidic residues" evidence="1">
    <location>
        <begin position="29"/>
        <end position="46"/>
    </location>
</feature>
<name>A0A9D5B6C8_PEA</name>
<keyword evidence="3" id="KW-1185">Reference proteome</keyword>
<dbReference type="AlphaFoldDB" id="A0A9D5B6C8"/>
<dbReference type="Gramene" id="Psat02G0336500-T1">
    <property type="protein sequence ID" value="KAI5437212.1"/>
    <property type="gene ID" value="KIW84_023365"/>
</dbReference>
<sequence>MNRIQKKGRGKKVNTISKKQKSIAFNSEQNDEHDDNNDGEDEDLEPAPEKSIQPRVHKQQATNANDVAFRGRGISRCQGRGCSDLPGPSQSCINPLPAAAAHNSVFPGFQNVYNRVQRKGLVKGVDALNNRQKASALSSQHNDEYYDDSDGEDVEMQLIMEKIYQRQLLKHQAAIANNVKNSIGASFGLSNDVRPSSGRSHIEADRRKVVSVEGISNPGRRTKRGRGIGSSDPPGPSQSYIDPSPPPATHNLVSLGMRNDMNKMQKKGLVKVLDALNNKQKFTAVSSEENDEYSDYDDGEDEEMQLMGEKFIEQPLRQQVADTNNVKQYNGGNSGVSNHGSIGSASSDSVPHSTDPPAKDPTSVSLRRSRVEIDRRKVISIEDNPNP</sequence>
<evidence type="ECO:0000313" key="2">
    <source>
        <dbReference type="EMBL" id="KAI5437212.1"/>
    </source>
</evidence>